<evidence type="ECO:0000313" key="4">
    <source>
        <dbReference type="Proteomes" id="UP000472727"/>
    </source>
</evidence>
<sequence>MALKRELSPSPSLLNETQTADENKSSKGETSAEKSELPKVKKRRTKPKPEKRAQATENCDGRGKKGAWTEEQDTALHALITKDQGGNEVKAAWNEIYEGFARLFPENGKTLNSLQMRWKTKIRAGDTDLTISEKLLFKQAIANIDGTERALAYAWRFKELGGRDLNKSAASKLHKMFKSNQLDLNLED</sequence>
<feature type="compositionally biased region" description="Basic and acidic residues" evidence="1">
    <location>
        <begin position="21"/>
        <end position="39"/>
    </location>
</feature>
<dbReference type="AlphaFoldDB" id="A0A7C8QAP7"/>
<dbReference type="SUPFAM" id="SSF46689">
    <property type="entry name" value="Homeodomain-like"/>
    <property type="match status" value="1"/>
</dbReference>
<accession>A0A7C8QAP7</accession>
<dbReference type="EMBL" id="WIWS01000131">
    <property type="protein sequence ID" value="KAF3203822.1"/>
    <property type="molecule type" value="Genomic_DNA"/>
</dbReference>
<reference evidence="3 4" key="1">
    <citation type="submission" date="2019-06" db="EMBL/GenBank/DDBJ databases">
        <authorList>
            <person name="Palmer J.M."/>
        </authorList>
    </citation>
    <scope>NUCLEOTIDE SEQUENCE [LARGE SCALE GENOMIC DNA]</scope>
    <source>
        <strain evidence="3 4">TWF106</strain>
    </source>
</reference>
<name>A0A7C8QAP7_ORBOL</name>
<feature type="domain" description="Myb-like" evidence="2">
    <location>
        <begin position="60"/>
        <end position="122"/>
    </location>
</feature>
<organism evidence="3 4">
    <name type="scientific">Orbilia oligospora</name>
    <name type="common">Nematode-trapping fungus</name>
    <name type="synonym">Arthrobotrys oligospora</name>
    <dbReference type="NCBI Taxonomy" id="2813651"/>
    <lineage>
        <taxon>Eukaryota</taxon>
        <taxon>Fungi</taxon>
        <taxon>Dikarya</taxon>
        <taxon>Ascomycota</taxon>
        <taxon>Pezizomycotina</taxon>
        <taxon>Orbiliomycetes</taxon>
        <taxon>Orbiliales</taxon>
        <taxon>Orbiliaceae</taxon>
        <taxon>Orbilia</taxon>
    </lineage>
</organism>
<protein>
    <recommendedName>
        <fullName evidence="2">Myb-like domain-containing protein</fullName>
    </recommendedName>
</protein>
<comment type="caution">
    <text evidence="3">The sequence shown here is derived from an EMBL/GenBank/DDBJ whole genome shotgun (WGS) entry which is preliminary data.</text>
</comment>
<feature type="compositionally biased region" description="Polar residues" evidence="1">
    <location>
        <begin position="9"/>
        <end position="20"/>
    </location>
</feature>
<evidence type="ECO:0000256" key="1">
    <source>
        <dbReference type="SAM" id="MobiDB-lite"/>
    </source>
</evidence>
<feature type="region of interest" description="Disordered" evidence="1">
    <location>
        <begin position="1"/>
        <end position="68"/>
    </location>
</feature>
<dbReference type="Proteomes" id="UP000472727">
    <property type="component" value="Unassembled WGS sequence"/>
</dbReference>
<dbReference type="InterPro" id="IPR009057">
    <property type="entry name" value="Homeodomain-like_sf"/>
</dbReference>
<dbReference type="Gene3D" id="1.10.10.60">
    <property type="entry name" value="Homeodomain-like"/>
    <property type="match status" value="1"/>
</dbReference>
<dbReference type="PROSITE" id="PS50090">
    <property type="entry name" value="MYB_LIKE"/>
    <property type="match status" value="1"/>
</dbReference>
<evidence type="ECO:0000313" key="3">
    <source>
        <dbReference type="EMBL" id="KAF3203822.1"/>
    </source>
</evidence>
<feature type="compositionally biased region" description="Basic and acidic residues" evidence="1">
    <location>
        <begin position="47"/>
        <end position="63"/>
    </location>
</feature>
<dbReference type="InterPro" id="IPR001005">
    <property type="entry name" value="SANT/Myb"/>
</dbReference>
<evidence type="ECO:0000259" key="2">
    <source>
        <dbReference type="PROSITE" id="PS50090"/>
    </source>
</evidence>
<gene>
    <name evidence="3" type="ORF">TWF106_001833</name>
</gene>
<proteinExistence type="predicted"/>